<dbReference type="EMBL" id="AEQO01000128">
    <property type="protein sequence ID" value="EFV04375.1"/>
    <property type="molecule type" value="Genomic_DNA"/>
</dbReference>
<keyword evidence="2" id="KW-1185">Reference proteome</keyword>
<protein>
    <submittedName>
        <fullName evidence="1">Uncharacterized protein</fullName>
    </submittedName>
</protein>
<comment type="caution">
    <text evidence="1">The sequence shown here is derived from an EMBL/GenBank/DDBJ whole genome shotgun (WGS) entry which is preliminary data.</text>
</comment>
<reference evidence="1 2" key="1">
    <citation type="submission" date="2010-12" db="EMBL/GenBank/DDBJ databases">
        <authorList>
            <person name="Muzny D."/>
            <person name="Qin X."/>
            <person name="Deng J."/>
            <person name="Jiang H."/>
            <person name="Liu Y."/>
            <person name="Qu J."/>
            <person name="Song X.-Z."/>
            <person name="Zhang L."/>
            <person name="Thornton R."/>
            <person name="Coyle M."/>
            <person name="Francisco L."/>
            <person name="Jackson L."/>
            <person name="Javaid M."/>
            <person name="Korchina V."/>
            <person name="Kovar C."/>
            <person name="Mata R."/>
            <person name="Mathew T."/>
            <person name="Ngo R."/>
            <person name="Nguyen L."/>
            <person name="Nguyen N."/>
            <person name="Okwuonu G."/>
            <person name="Ongeri F."/>
            <person name="Pham C."/>
            <person name="Simmons D."/>
            <person name="Wilczek-Boney K."/>
            <person name="Hale W."/>
            <person name="Jakkamsetti A."/>
            <person name="Pham P."/>
            <person name="Ruth R."/>
            <person name="San Lucas F."/>
            <person name="Warren J."/>
            <person name="Zhang J."/>
            <person name="Zhao Z."/>
            <person name="Zhou C."/>
            <person name="Zhu D."/>
            <person name="Lee S."/>
            <person name="Bess C."/>
            <person name="Blankenburg K."/>
            <person name="Forbes L."/>
            <person name="Fu Q."/>
            <person name="Gubbala S."/>
            <person name="Hirani K."/>
            <person name="Jayaseelan J.C."/>
            <person name="Lara F."/>
            <person name="Munidasa M."/>
            <person name="Palculict T."/>
            <person name="Patil S."/>
            <person name="Pu L.-L."/>
            <person name="Saada N."/>
            <person name="Tang L."/>
            <person name="Weissenberger G."/>
            <person name="Zhu Y."/>
            <person name="Hemphill L."/>
            <person name="Shang Y."/>
            <person name="Youmans B."/>
            <person name="Ayvaz T."/>
            <person name="Ross M."/>
            <person name="Santibanez J."/>
            <person name="Aqrawi P."/>
            <person name="Gross S."/>
            <person name="Joshi V."/>
            <person name="Fowler G."/>
            <person name="Nazareth L."/>
            <person name="Reid J."/>
            <person name="Worley K."/>
            <person name="Petrosino J."/>
            <person name="Highlander S."/>
            <person name="Gibbs R."/>
        </authorList>
    </citation>
    <scope>NUCLEOTIDE SEQUENCE [LARGE SCALE GENOMIC DNA]</scope>
    <source>
        <strain evidence="1 2">DSM 15606</strain>
    </source>
</reference>
<name>E6MPR8_9BACT</name>
<organism evidence="1 2">
    <name type="scientific">Segatella salivae DSM 15606</name>
    <dbReference type="NCBI Taxonomy" id="888832"/>
    <lineage>
        <taxon>Bacteria</taxon>
        <taxon>Pseudomonadati</taxon>
        <taxon>Bacteroidota</taxon>
        <taxon>Bacteroidia</taxon>
        <taxon>Bacteroidales</taxon>
        <taxon>Prevotellaceae</taxon>
        <taxon>Segatella</taxon>
    </lineage>
</organism>
<gene>
    <name evidence="1" type="ORF">HMPREF9420_1486</name>
</gene>
<sequence>MVLKRLFHYAINIISHHNLRRFIWYFASFHRMICGKSQRPFMPTTK</sequence>
<dbReference type="AlphaFoldDB" id="E6MPR8"/>
<accession>E6MPR8</accession>
<evidence type="ECO:0000313" key="2">
    <source>
        <dbReference type="Proteomes" id="UP000003874"/>
    </source>
</evidence>
<evidence type="ECO:0000313" key="1">
    <source>
        <dbReference type="EMBL" id="EFV04375.1"/>
    </source>
</evidence>
<dbReference type="HOGENOM" id="CLU_3187462_0_0_10"/>
<dbReference type="Proteomes" id="UP000003874">
    <property type="component" value="Unassembled WGS sequence"/>
</dbReference>
<proteinExistence type="predicted"/>